<keyword evidence="1" id="KW-0472">Membrane</keyword>
<proteinExistence type="predicted"/>
<dbReference type="RefSeq" id="WP_309038697.1">
    <property type="nucleotide sequence ID" value="NZ_JAVIFY010000004.1"/>
</dbReference>
<feature type="transmembrane region" description="Helical" evidence="1">
    <location>
        <begin position="39"/>
        <end position="61"/>
    </location>
</feature>
<name>A0ABU1BA26_PSEHA</name>
<evidence type="ECO:0000313" key="2">
    <source>
        <dbReference type="EMBL" id="MDQ9091368.1"/>
    </source>
</evidence>
<feature type="transmembrane region" description="Helical" evidence="1">
    <location>
        <begin position="82"/>
        <end position="104"/>
    </location>
</feature>
<accession>A0ABU1BA26</accession>
<comment type="caution">
    <text evidence="2">The sequence shown here is derived from an EMBL/GenBank/DDBJ whole genome shotgun (WGS) entry which is preliminary data.</text>
</comment>
<dbReference type="Proteomes" id="UP001226574">
    <property type="component" value="Unassembled WGS sequence"/>
</dbReference>
<evidence type="ECO:0000256" key="1">
    <source>
        <dbReference type="SAM" id="Phobius"/>
    </source>
</evidence>
<organism evidence="2 3">
    <name type="scientific">Pseudoalteromonas haloplanktis</name>
    <name type="common">Alteromonas haloplanktis</name>
    <dbReference type="NCBI Taxonomy" id="228"/>
    <lineage>
        <taxon>Bacteria</taxon>
        <taxon>Pseudomonadati</taxon>
        <taxon>Pseudomonadota</taxon>
        <taxon>Gammaproteobacteria</taxon>
        <taxon>Alteromonadales</taxon>
        <taxon>Pseudoalteromonadaceae</taxon>
        <taxon>Pseudoalteromonas</taxon>
    </lineage>
</organism>
<evidence type="ECO:0000313" key="3">
    <source>
        <dbReference type="Proteomes" id="UP001226574"/>
    </source>
</evidence>
<dbReference type="EMBL" id="JAVIFY010000004">
    <property type="protein sequence ID" value="MDQ9091368.1"/>
    <property type="molecule type" value="Genomic_DNA"/>
</dbReference>
<sequence>MLKRKKLIIAYLLIMLPLLDSLFIPPAFGLQWHNAKTMYLFSAYLIPVKLLLVTIGGFLLVKQDLQHQQQARSWYHKLLDSLIFIVAGVQFIVLAIISALYLVLGTQANNYQQQGNISVYTSDIGAFGKATHYFSYQCTDEYGFYTLTPIVTLDWLGHFSFSVKDNTLVIKHNDYAGKGDQIKRVDLTGYSCEN</sequence>
<protein>
    <submittedName>
        <fullName evidence="2">Uncharacterized protein</fullName>
    </submittedName>
</protein>
<keyword evidence="1" id="KW-0812">Transmembrane</keyword>
<gene>
    <name evidence="2" type="ORF">RC083_07175</name>
</gene>
<keyword evidence="1" id="KW-1133">Transmembrane helix</keyword>
<keyword evidence="3" id="KW-1185">Reference proteome</keyword>
<reference evidence="2 3" key="1">
    <citation type="submission" date="2023-08" db="EMBL/GenBank/DDBJ databases">
        <title>Pseudoalteromonas haloplanktis LL1 genome.</title>
        <authorList>
            <person name="Wu S."/>
        </authorList>
    </citation>
    <scope>NUCLEOTIDE SEQUENCE [LARGE SCALE GENOMIC DNA]</scope>
    <source>
        <strain evidence="2 3">LL1</strain>
    </source>
</reference>